<protein>
    <submittedName>
        <fullName evidence="10">NADH-quinone oxidoreductase subunit L</fullName>
    </submittedName>
</protein>
<dbReference type="Pfam" id="PF00662">
    <property type="entry name" value="Proton_antipo_N"/>
    <property type="match status" value="1"/>
</dbReference>
<gene>
    <name evidence="10" type="primary">nuoL</name>
    <name evidence="10" type="ORF">LVJ94_16935</name>
</gene>
<comment type="subcellular location">
    <subcellularLocation>
        <location evidence="1">Endomembrane system</location>
        <topology evidence="1">Multi-pass membrane protein</topology>
    </subcellularLocation>
    <subcellularLocation>
        <location evidence="5">Membrane</location>
        <topology evidence="5">Multi-pass membrane protein</topology>
    </subcellularLocation>
</comment>
<feature type="transmembrane region" description="Helical" evidence="7">
    <location>
        <begin position="303"/>
        <end position="325"/>
    </location>
</feature>
<accession>A0ABZ2LH70</accession>
<feature type="domain" description="NADH:quinone oxidoreductase/Mrp antiporter transmembrane" evidence="8">
    <location>
        <begin position="158"/>
        <end position="479"/>
    </location>
</feature>
<feature type="transmembrane region" description="Helical" evidence="7">
    <location>
        <begin position="745"/>
        <end position="766"/>
    </location>
</feature>
<evidence type="ECO:0000313" key="11">
    <source>
        <dbReference type="Proteomes" id="UP001374803"/>
    </source>
</evidence>
<feature type="region of interest" description="Disordered" evidence="6">
    <location>
        <begin position="552"/>
        <end position="583"/>
    </location>
</feature>
<feature type="transmembrane region" description="Helical" evidence="7">
    <location>
        <begin position="45"/>
        <end position="64"/>
    </location>
</feature>
<keyword evidence="2 5" id="KW-0812">Transmembrane</keyword>
<feature type="transmembrane region" description="Helical" evidence="7">
    <location>
        <begin position="593"/>
        <end position="611"/>
    </location>
</feature>
<sequence length="859" mass="92984">MKLLESLFPSNDFSLIAVILGMPLLGAFVNGIWGRRLGKPAVKMMTLTAVGVSFIASLIAFLLLDHAGHGGEHAHTRLYFTAWEWMHTNGGRAGSTVNIDLRFSIDALNGVMMLIVTGVGFLIHLYATSYMENDPGYHRFFAYLNLFIFSMLILILGDNLPVLFVGWEGVGLCSYLLIGFWYEQMPNAAAGKKAFIANRIGDFGLICAMFLLVHYTGALDWTGIQNNASVLADNPADAYQIHLWPLGGGQYQGFFKFLQPTTPITISAATAVGLALLLGCAGKSAQIPLYVWLPDAMAGPTPVSALIHAATMVTAGIYLVCRLSFVFVLSPFVMTTVLCVGAATALLAATIALVQNDIKKVLAYSTVSQLGFMFMGVGAGAFTAGFFHVLTHAFFKACLFLGAGSVIHAMHARIHDDVKSQDMRHMGGLKKYMPYTYWTFLVSTLAIAGCPLLSGFFSKDEILFRAYVNHSISPVAAKMTARHIAIWQQPEWIGKAVYAVGIITAAMTAFYMFRCLFLTFHGSFRGWAIGRGSGLTPAHGVKVAAKEDVAHAHDDHGHDDEHHDDDHGHHHEEDLTVPGPAPHESPLPMTAPLVILAAFAAFAGALNPAPLTKMLPLEHWLEPVFEEAQKAGVHVAETAEHLELPLMVPGVLAFIIGLGLAYAVYIKAEGKPAKRWAEAAPRLHRAAYNKWYVDEFYEATILSAVDALAETAAAFDQWFVDGIIAKLSSLVVAALGTVLRTFQTGVVHVYAAAMVIGIAVISWFFVAPHAQVSTAPSPNGDYVVTAAPGMGYSYRWDADGNGEPDKPDFTDQTSVKVHLDPGKELKVKLEVTNAFGRHATVEVPLNRPAAQNPMELGSN</sequence>
<dbReference type="InterPro" id="IPR001516">
    <property type="entry name" value="Proton_antipo_N"/>
</dbReference>
<feature type="compositionally biased region" description="Basic and acidic residues" evidence="6">
    <location>
        <begin position="552"/>
        <end position="574"/>
    </location>
</feature>
<dbReference type="NCBIfam" id="NF005141">
    <property type="entry name" value="PRK06590.1"/>
    <property type="match status" value="1"/>
</dbReference>
<organism evidence="10 11">
    <name type="scientific">Pendulispora rubella</name>
    <dbReference type="NCBI Taxonomy" id="2741070"/>
    <lineage>
        <taxon>Bacteria</taxon>
        <taxon>Pseudomonadati</taxon>
        <taxon>Myxococcota</taxon>
        <taxon>Myxococcia</taxon>
        <taxon>Myxococcales</taxon>
        <taxon>Sorangiineae</taxon>
        <taxon>Pendulisporaceae</taxon>
        <taxon>Pendulispora</taxon>
    </lineage>
</organism>
<dbReference type="PRINTS" id="PR01434">
    <property type="entry name" value="NADHDHGNASE5"/>
</dbReference>
<evidence type="ECO:0000256" key="1">
    <source>
        <dbReference type="ARBA" id="ARBA00004127"/>
    </source>
</evidence>
<evidence type="ECO:0000313" key="10">
    <source>
        <dbReference type="EMBL" id="WXB08909.1"/>
    </source>
</evidence>
<feature type="transmembrane region" description="Helical" evidence="7">
    <location>
        <begin position="393"/>
        <end position="414"/>
    </location>
</feature>
<evidence type="ECO:0000256" key="7">
    <source>
        <dbReference type="SAM" id="Phobius"/>
    </source>
</evidence>
<feature type="transmembrane region" description="Helical" evidence="7">
    <location>
        <begin position="264"/>
        <end position="282"/>
    </location>
</feature>
<dbReference type="EMBL" id="CP089983">
    <property type="protein sequence ID" value="WXB08909.1"/>
    <property type="molecule type" value="Genomic_DNA"/>
</dbReference>
<dbReference type="InterPro" id="IPR001750">
    <property type="entry name" value="ND/Mrp_TM"/>
</dbReference>
<evidence type="ECO:0000256" key="2">
    <source>
        <dbReference type="ARBA" id="ARBA00022692"/>
    </source>
</evidence>
<dbReference type="InterPro" id="IPR018393">
    <property type="entry name" value="NADHpl_OxRdtase_5_subgr"/>
</dbReference>
<feature type="transmembrane region" description="Helical" evidence="7">
    <location>
        <begin position="331"/>
        <end position="354"/>
    </location>
</feature>
<feature type="transmembrane region" description="Helical" evidence="7">
    <location>
        <begin position="361"/>
        <end position="387"/>
    </location>
</feature>
<dbReference type="NCBIfam" id="TIGR01974">
    <property type="entry name" value="NDH_I_L"/>
    <property type="match status" value="1"/>
</dbReference>
<feature type="transmembrane region" description="Helical" evidence="7">
    <location>
        <begin position="646"/>
        <end position="665"/>
    </location>
</feature>
<feature type="transmembrane region" description="Helical" evidence="7">
    <location>
        <begin position="435"/>
        <end position="457"/>
    </location>
</feature>
<keyword evidence="11" id="KW-1185">Reference proteome</keyword>
<dbReference type="PANTHER" id="PTHR42829">
    <property type="entry name" value="NADH-UBIQUINONE OXIDOREDUCTASE CHAIN 5"/>
    <property type="match status" value="1"/>
</dbReference>
<feature type="transmembrane region" description="Helical" evidence="7">
    <location>
        <begin position="203"/>
        <end position="224"/>
    </location>
</feature>
<proteinExistence type="predicted"/>
<dbReference type="Gene3D" id="1.20.5.2700">
    <property type="match status" value="1"/>
</dbReference>
<evidence type="ECO:0000259" key="9">
    <source>
        <dbReference type="Pfam" id="PF00662"/>
    </source>
</evidence>
<evidence type="ECO:0000256" key="5">
    <source>
        <dbReference type="RuleBase" id="RU000320"/>
    </source>
</evidence>
<evidence type="ECO:0000256" key="3">
    <source>
        <dbReference type="ARBA" id="ARBA00022989"/>
    </source>
</evidence>
<keyword evidence="3 7" id="KW-1133">Transmembrane helix</keyword>
<feature type="transmembrane region" description="Helical" evidence="7">
    <location>
        <begin position="163"/>
        <end position="182"/>
    </location>
</feature>
<feature type="transmembrane region" description="Helical" evidence="7">
    <location>
        <begin position="140"/>
        <end position="157"/>
    </location>
</feature>
<dbReference type="Proteomes" id="UP001374803">
    <property type="component" value="Chromosome"/>
</dbReference>
<keyword evidence="4 7" id="KW-0472">Membrane</keyword>
<evidence type="ECO:0000259" key="8">
    <source>
        <dbReference type="Pfam" id="PF00361"/>
    </source>
</evidence>
<name>A0ABZ2LH70_9BACT</name>
<dbReference type="PANTHER" id="PTHR42829:SF2">
    <property type="entry name" value="NADH-UBIQUINONE OXIDOREDUCTASE CHAIN 5"/>
    <property type="match status" value="1"/>
</dbReference>
<feature type="transmembrane region" description="Helical" evidence="7">
    <location>
        <begin position="13"/>
        <end position="33"/>
    </location>
</feature>
<dbReference type="Pfam" id="PF00361">
    <property type="entry name" value="Proton_antipo_M"/>
    <property type="match status" value="1"/>
</dbReference>
<feature type="domain" description="NADH-Ubiquinone oxidoreductase (complex I) chain 5 N-terminal" evidence="9">
    <location>
        <begin position="96"/>
        <end position="141"/>
    </location>
</feature>
<reference evidence="10" key="1">
    <citation type="submission" date="2021-12" db="EMBL/GenBank/DDBJ databases">
        <title>Discovery of the Pendulisporaceae a myxobacterial family with distinct sporulation behavior and unique specialized metabolism.</title>
        <authorList>
            <person name="Garcia R."/>
            <person name="Popoff A."/>
            <person name="Bader C.D."/>
            <person name="Loehr J."/>
            <person name="Walesch S."/>
            <person name="Walt C."/>
            <person name="Boldt J."/>
            <person name="Bunk B."/>
            <person name="Haeckl F.J.F.P.J."/>
            <person name="Gunesch A.P."/>
            <person name="Birkelbach J."/>
            <person name="Nuebel U."/>
            <person name="Pietschmann T."/>
            <person name="Bach T."/>
            <person name="Mueller R."/>
        </authorList>
    </citation>
    <scope>NUCLEOTIDE SEQUENCE</scope>
    <source>
        <strain evidence="10">MSr11367</strain>
    </source>
</reference>
<dbReference type="InterPro" id="IPR003945">
    <property type="entry name" value="NU5C-like"/>
</dbReference>
<evidence type="ECO:0000256" key="6">
    <source>
        <dbReference type="SAM" id="MobiDB-lite"/>
    </source>
</evidence>
<dbReference type="PRINTS" id="PR01435">
    <property type="entry name" value="NPOXDRDTASE5"/>
</dbReference>
<feature type="transmembrane region" description="Helical" evidence="7">
    <location>
        <begin position="496"/>
        <end position="517"/>
    </location>
</feature>
<dbReference type="RefSeq" id="WP_394838583.1">
    <property type="nucleotide sequence ID" value="NZ_CP089929.1"/>
</dbReference>
<evidence type="ECO:0000256" key="4">
    <source>
        <dbReference type="ARBA" id="ARBA00023136"/>
    </source>
</evidence>
<feature type="transmembrane region" description="Helical" evidence="7">
    <location>
        <begin position="107"/>
        <end position="128"/>
    </location>
</feature>